<comment type="catalytic activity">
    <reaction evidence="21">
        <text>L-seryl-[protein] + ATP = O-phospho-L-seryl-[protein] + ADP + H(+)</text>
        <dbReference type="Rhea" id="RHEA:17989"/>
        <dbReference type="Rhea" id="RHEA-COMP:9863"/>
        <dbReference type="Rhea" id="RHEA-COMP:11604"/>
        <dbReference type="ChEBI" id="CHEBI:15378"/>
        <dbReference type="ChEBI" id="CHEBI:29999"/>
        <dbReference type="ChEBI" id="CHEBI:30616"/>
        <dbReference type="ChEBI" id="CHEBI:83421"/>
        <dbReference type="ChEBI" id="CHEBI:456216"/>
        <dbReference type="EC" id="2.7.11.1"/>
    </reaction>
</comment>
<dbReference type="Pfam" id="PF23598">
    <property type="entry name" value="LRR_14"/>
    <property type="match status" value="1"/>
</dbReference>
<dbReference type="GO" id="GO:0004674">
    <property type="term" value="F:protein serine/threonine kinase activity"/>
    <property type="evidence" value="ECO:0007669"/>
    <property type="project" value="UniProtKB-KW"/>
</dbReference>
<dbReference type="InterPro" id="IPR001611">
    <property type="entry name" value="Leu-rich_rpt"/>
</dbReference>
<dbReference type="FunFam" id="3.30.200.20:FF:000432">
    <property type="entry name" value="LRR receptor-like serine/threonine-protein kinase EFR"/>
    <property type="match status" value="1"/>
</dbReference>
<protein>
    <recommendedName>
        <fullName evidence="24">Receptor kinase-like protein Xa21</fullName>
        <ecNumber evidence="4">2.7.11.1</ecNumber>
    </recommendedName>
</protein>
<dbReference type="GO" id="GO:0009791">
    <property type="term" value="P:post-embryonic development"/>
    <property type="evidence" value="ECO:0007669"/>
    <property type="project" value="UniProtKB-ARBA"/>
</dbReference>
<keyword evidence="19" id="KW-0325">Glycoprotein</keyword>
<evidence type="ECO:0000256" key="7">
    <source>
        <dbReference type="ARBA" id="ARBA00022553"/>
    </source>
</evidence>
<organism evidence="29 30">
    <name type="scientific">Lolium multiflorum</name>
    <name type="common">Italian ryegrass</name>
    <name type="synonym">Lolium perenne subsp. multiflorum</name>
    <dbReference type="NCBI Taxonomy" id="4521"/>
    <lineage>
        <taxon>Eukaryota</taxon>
        <taxon>Viridiplantae</taxon>
        <taxon>Streptophyta</taxon>
        <taxon>Embryophyta</taxon>
        <taxon>Tracheophyta</taxon>
        <taxon>Spermatophyta</taxon>
        <taxon>Magnoliopsida</taxon>
        <taxon>Liliopsida</taxon>
        <taxon>Poales</taxon>
        <taxon>Poaceae</taxon>
        <taxon>BOP clade</taxon>
        <taxon>Pooideae</taxon>
        <taxon>Poodae</taxon>
        <taxon>Poeae</taxon>
        <taxon>Poeae Chloroplast Group 2 (Poeae type)</taxon>
        <taxon>Loliodinae</taxon>
        <taxon>Loliinae</taxon>
        <taxon>Lolium</taxon>
    </lineage>
</organism>
<evidence type="ECO:0000256" key="1">
    <source>
        <dbReference type="ARBA" id="ARBA00004162"/>
    </source>
</evidence>
<evidence type="ECO:0000313" key="29">
    <source>
        <dbReference type="EMBL" id="KAK1661576.1"/>
    </source>
</evidence>
<dbReference type="Pfam" id="PF13855">
    <property type="entry name" value="LRR_8"/>
    <property type="match status" value="1"/>
</dbReference>
<evidence type="ECO:0000256" key="12">
    <source>
        <dbReference type="ARBA" id="ARBA00022737"/>
    </source>
</evidence>
<keyword evidence="18" id="KW-0675">Receptor</keyword>
<evidence type="ECO:0000256" key="16">
    <source>
        <dbReference type="ARBA" id="ARBA00022989"/>
    </source>
</evidence>
<dbReference type="InterPro" id="IPR017441">
    <property type="entry name" value="Protein_kinase_ATP_BS"/>
</dbReference>
<evidence type="ECO:0000256" key="24">
    <source>
        <dbReference type="ARBA" id="ARBA00072040"/>
    </source>
</evidence>
<evidence type="ECO:0000256" key="2">
    <source>
        <dbReference type="ARBA" id="ARBA00004389"/>
    </source>
</evidence>
<evidence type="ECO:0000256" key="21">
    <source>
        <dbReference type="ARBA" id="ARBA00048679"/>
    </source>
</evidence>
<feature type="binding site" evidence="25">
    <location>
        <position position="756"/>
    </location>
    <ligand>
        <name>ATP</name>
        <dbReference type="ChEBI" id="CHEBI:30616"/>
    </ligand>
</feature>
<evidence type="ECO:0000256" key="8">
    <source>
        <dbReference type="ARBA" id="ARBA00022614"/>
    </source>
</evidence>
<dbReference type="Proteomes" id="UP001231189">
    <property type="component" value="Unassembled WGS sequence"/>
</dbReference>
<sequence>MAVCNASLLVPSLLSILMIAVASDEAALLAFKAGLSNSSALDSWNGSTGFCSWEGVTCSRRRPTQVEGLSLPFLGLAGTISPAIGNLTFLQILNMSSNELYGEIPPSIGRLRRLQTLDMGSNMLSGMFPANLSFCTSLTTLILHYNQLNDQIPVDIGNTLTHLQRLSLMNNTFTGFIPASLANLSSLSAVSLKGNRLHGPIPENLGKLAGLQFLNFENNDLSGLIPPSLYNLSSLVTFAVGGNNLHGNIPADIGDKFPRIEGFSLGANQFSGVIPSSISNLTTLKGLWLSINRFSGFVPPNLGRLQSLRRLFLHETDVEANDREGWEFITSMANCSQLVTLLIANNSFSGRLPSSIVNLSTTIEYLYLGYNNISGHIPSDIGNLVGLNVLEIEHSFMSGLIPESIGKLVNLVQLYLENNNFSGLIPPSIGNLTQLEWLLAPNNNLQGPIPANLGKLKYLQILNLSMNYNLNGSIPKEILGLTSLSSYLDLSYNSLSGPIPSEVGELHNLNKLVLSGNHFSGEIPASIGNCIVLEFLLLDRNSFEGSMPKSLGNIKGLRVLNLTMNKFSGGIPDTLGSMDGLEELYLAQNNFSGPIPSVIQNLTMLSEIDVSFNNLQGEVPKGGVFRNLTYVSIAGNSMLCGGVPQLHLASCSMTNTGKNKNGWSKSIIIALATTGSILLLISLVVLTHIFCKKAGRQKDQEPPMLMEERYPRVSYNALSMGTDGFLEANLLGKGRYGAVYKCTMDDEDKSTIVAVKVFNLQQSGSSRSFDIECEALRIVRHRSLMKVITCCSGVDPQGQEFKALVFEFMPNGSLEGWLHPESEELTLSNTLSLGQRLDIAVDVVDAIEYLHSHCEPPIIHCDLKPSNILLAEDMSARVGDFGISKILGEKIISNQNNSNSTVGIRGTIGYVAPECGEGSAVSTAGDVYSLGILLLEMFTGRSPTDDMFRDSLDLHKFADDALGEKTLEIADSTIWLHAEPKDDTASNRIKDCLVSIFRLGISCSKQQPRDRMLIRDAAVEIHTVRDEYLMFSTYDT</sequence>
<evidence type="ECO:0000256" key="13">
    <source>
        <dbReference type="ARBA" id="ARBA00022741"/>
    </source>
</evidence>
<evidence type="ECO:0000256" key="27">
    <source>
        <dbReference type="SAM" id="SignalP"/>
    </source>
</evidence>
<comment type="subcellular location">
    <subcellularLocation>
        <location evidence="1">Cell membrane</location>
        <topology evidence="1">Single-pass membrane protein</topology>
    </subcellularLocation>
    <subcellularLocation>
        <location evidence="2">Endoplasmic reticulum membrane</location>
        <topology evidence="2">Single-pass membrane protein</topology>
    </subcellularLocation>
</comment>
<dbReference type="InterPro" id="IPR008271">
    <property type="entry name" value="Ser/Thr_kinase_AS"/>
</dbReference>
<evidence type="ECO:0000256" key="18">
    <source>
        <dbReference type="ARBA" id="ARBA00023170"/>
    </source>
</evidence>
<evidence type="ECO:0000256" key="5">
    <source>
        <dbReference type="ARBA" id="ARBA00022475"/>
    </source>
</evidence>
<evidence type="ECO:0000256" key="4">
    <source>
        <dbReference type="ARBA" id="ARBA00012513"/>
    </source>
</evidence>
<dbReference type="PANTHER" id="PTHR27000">
    <property type="entry name" value="LEUCINE-RICH REPEAT RECEPTOR-LIKE PROTEIN KINASE FAMILY PROTEIN-RELATED"/>
    <property type="match status" value="1"/>
</dbReference>
<keyword evidence="8" id="KW-0433">Leucine-rich repeat</keyword>
<evidence type="ECO:0000259" key="28">
    <source>
        <dbReference type="PROSITE" id="PS50011"/>
    </source>
</evidence>
<dbReference type="PROSITE" id="PS00107">
    <property type="entry name" value="PROTEIN_KINASE_ATP"/>
    <property type="match status" value="1"/>
</dbReference>
<dbReference type="Gene3D" id="1.10.510.10">
    <property type="entry name" value="Transferase(Phosphotransferase) domain 1"/>
    <property type="match status" value="1"/>
</dbReference>
<evidence type="ECO:0000256" key="3">
    <source>
        <dbReference type="ARBA" id="ARBA00008684"/>
    </source>
</evidence>
<dbReference type="GO" id="GO:0005524">
    <property type="term" value="F:ATP binding"/>
    <property type="evidence" value="ECO:0007669"/>
    <property type="project" value="UniProtKB-UniRule"/>
</dbReference>
<keyword evidence="16 26" id="KW-1133">Transmembrane helix</keyword>
<dbReference type="SUPFAM" id="SSF52047">
    <property type="entry name" value="RNI-like"/>
    <property type="match status" value="1"/>
</dbReference>
<dbReference type="PROSITE" id="PS00108">
    <property type="entry name" value="PROTEIN_KINASE_ST"/>
    <property type="match status" value="1"/>
</dbReference>
<dbReference type="GO" id="GO:0005886">
    <property type="term" value="C:plasma membrane"/>
    <property type="evidence" value="ECO:0007669"/>
    <property type="project" value="UniProtKB-SubCell"/>
</dbReference>
<dbReference type="InterPro" id="IPR032675">
    <property type="entry name" value="LRR_dom_sf"/>
</dbReference>
<dbReference type="SUPFAM" id="SSF56112">
    <property type="entry name" value="Protein kinase-like (PK-like)"/>
    <property type="match status" value="1"/>
</dbReference>
<dbReference type="InterPro" id="IPR003591">
    <property type="entry name" value="Leu-rich_rpt_typical-subtyp"/>
</dbReference>
<dbReference type="Pfam" id="PF08263">
    <property type="entry name" value="LRRNT_2"/>
    <property type="match status" value="1"/>
</dbReference>
<evidence type="ECO:0000256" key="14">
    <source>
        <dbReference type="ARBA" id="ARBA00022777"/>
    </source>
</evidence>
<keyword evidence="13 25" id="KW-0547">Nucleotide-binding</keyword>
<proteinExistence type="inferred from homology"/>
<feature type="domain" description="Protein kinase" evidence="28">
    <location>
        <begin position="725"/>
        <end position="1029"/>
    </location>
</feature>
<dbReference type="EC" id="2.7.11.1" evidence="4"/>
<keyword evidence="15 25" id="KW-0067">ATP-binding</keyword>
<keyword evidence="7" id="KW-0597">Phosphoprotein</keyword>
<gene>
    <name evidence="29" type="ORF">QYE76_049735</name>
</gene>
<name>A0AAD8SNL6_LOLMU</name>
<dbReference type="FunFam" id="3.80.10.10:FF:000400">
    <property type="entry name" value="Nuclear pore complex protein NUP107"/>
    <property type="match status" value="1"/>
</dbReference>
<evidence type="ECO:0000256" key="19">
    <source>
        <dbReference type="ARBA" id="ARBA00023180"/>
    </source>
</evidence>
<dbReference type="Pfam" id="PF00069">
    <property type="entry name" value="Pkinase"/>
    <property type="match status" value="1"/>
</dbReference>
<evidence type="ECO:0000256" key="23">
    <source>
        <dbReference type="ARBA" id="ARBA00056628"/>
    </source>
</evidence>
<accession>A0AAD8SNL6</accession>
<keyword evidence="17 26" id="KW-0472">Membrane</keyword>
<dbReference type="PANTHER" id="PTHR27000:SF777">
    <property type="entry name" value="PROTEIN KINASE DOMAIN-CONTAINING PROTEIN"/>
    <property type="match status" value="1"/>
</dbReference>
<evidence type="ECO:0000256" key="22">
    <source>
        <dbReference type="ARBA" id="ARBA00054320"/>
    </source>
</evidence>
<keyword evidence="12" id="KW-0677">Repeat</keyword>
<keyword evidence="10 26" id="KW-0812">Transmembrane</keyword>
<dbReference type="SMART" id="SM00369">
    <property type="entry name" value="LRR_TYP"/>
    <property type="match status" value="8"/>
</dbReference>
<evidence type="ECO:0000256" key="10">
    <source>
        <dbReference type="ARBA" id="ARBA00022692"/>
    </source>
</evidence>
<dbReference type="AlphaFoldDB" id="A0AAD8SNL6"/>
<evidence type="ECO:0000256" key="17">
    <source>
        <dbReference type="ARBA" id="ARBA00023136"/>
    </source>
</evidence>
<keyword evidence="14" id="KW-0418">Kinase</keyword>
<dbReference type="EMBL" id="JAUUTY010000003">
    <property type="protein sequence ID" value="KAK1661576.1"/>
    <property type="molecule type" value="Genomic_DNA"/>
</dbReference>
<evidence type="ECO:0000256" key="6">
    <source>
        <dbReference type="ARBA" id="ARBA00022527"/>
    </source>
</evidence>
<evidence type="ECO:0000256" key="11">
    <source>
        <dbReference type="ARBA" id="ARBA00022729"/>
    </source>
</evidence>
<feature type="signal peptide" evidence="27">
    <location>
        <begin position="1"/>
        <end position="22"/>
    </location>
</feature>
<comment type="function">
    <text evidence="22">Receptor kinase that detects X.oryzae pv. oryzae protein Ax21 to promote innate immunity. Following X.oryzae pv. oryzae protein Ax21 detection, undergoes cleavage, releasing the processed protein kinase Xa21 chain.</text>
</comment>
<keyword evidence="30" id="KW-1185">Reference proteome</keyword>
<dbReference type="FunFam" id="1.10.510.10:FF:000358">
    <property type="entry name" value="Putative leucine-rich repeat receptor-like serine/threonine-protein kinase"/>
    <property type="match status" value="1"/>
</dbReference>
<evidence type="ECO:0000256" key="9">
    <source>
        <dbReference type="ARBA" id="ARBA00022679"/>
    </source>
</evidence>
<evidence type="ECO:0000256" key="26">
    <source>
        <dbReference type="SAM" id="Phobius"/>
    </source>
</evidence>
<comment type="similarity">
    <text evidence="3">Belongs to the protein kinase superfamily. Ser/Thr protein kinase family.</text>
</comment>
<evidence type="ECO:0000256" key="15">
    <source>
        <dbReference type="ARBA" id="ARBA00022840"/>
    </source>
</evidence>
<keyword evidence="5" id="KW-1003">Cell membrane</keyword>
<dbReference type="Gene3D" id="3.30.200.20">
    <property type="entry name" value="Phosphorylase Kinase, domain 1"/>
    <property type="match status" value="1"/>
</dbReference>
<comment type="catalytic activity">
    <reaction evidence="20">
        <text>L-threonyl-[protein] + ATP = O-phospho-L-threonyl-[protein] + ADP + H(+)</text>
        <dbReference type="Rhea" id="RHEA:46608"/>
        <dbReference type="Rhea" id="RHEA-COMP:11060"/>
        <dbReference type="Rhea" id="RHEA-COMP:11605"/>
        <dbReference type="ChEBI" id="CHEBI:15378"/>
        <dbReference type="ChEBI" id="CHEBI:30013"/>
        <dbReference type="ChEBI" id="CHEBI:30616"/>
        <dbReference type="ChEBI" id="CHEBI:61977"/>
        <dbReference type="ChEBI" id="CHEBI:456216"/>
        <dbReference type="EC" id="2.7.11.1"/>
    </reaction>
</comment>
<dbReference type="InterPro" id="IPR013210">
    <property type="entry name" value="LRR_N_plant-typ"/>
</dbReference>
<dbReference type="GO" id="GO:0005789">
    <property type="term" value="C:endoplasmic reticulum membrane"/>
    <property type="evidence" value="ECO:0007669"/>
    <property type="project" value="UniProtKB-SubCell"/>
</dbReference>
<dbReference type="InterPro" id="IPR055414">
    <property type="entry name" value="LRR_R13L4/SHOC2-like"/>
</dbReference>
<dbReference type="FunFam" id="3.80.10.10:FF:001158">
    <property type="entry name" value="Leucine-rich repeat protein kinase family protein"/>
    <property type="match status" value="1"/>
</dbReference>
<keyword evidence="9" id="KW-0808">Transferase</keyword>
<dbReference type="SUPFAM" id="SSF52058">
    <property type="entry name" value="L domain-like"/>
    <property type="match status" value="1"/>
</dbReference>
<dbReference type="Pfam" id="PF00560">
    <property type="entry name" value="LRR_1"/>
    <property type="match status" value="6"/>
</dbReference>
<comment type="caution">
    <text evidence="29">The sequence shown here is derived from an EMBL/GenBank/DDBJ whole genome shotgun (WGS) entry which is preliminary data.</text>
</comment>
<evidence type="ECO:0000256" key="20">
    <source>
        <dbReference type="ARBA" id="ARBA00047899"/>
    </source>
</evidence>
<evidence type="ECO:0000313" key="30">
    <source>
        <dbReference type="Proteomes" id="UP001231189"/>
    </source>
</evidence>
<dbReference type="InterPro" id="IPR000719">
    <property type="entry name" value="Prot_kinase_dom"/>
</dbReference>
<dbReference type="PROSITE" id="PS50011">
    <property type="entry name" value="PROTEIN_KINASE_DOM"/>
    <property type="match status" value="1"/>
</dbReference>
<reference evidence="29" key="1">
    <citation type="submission" date="2023-07" db="EMBL/GenBank/DDBJ databases">
        <title>A chromosome-level genome assembly of Lolium multiflorum.</title>
        <authorList>
            <person name="Chen Y."/>
            <person name="Copetti D."/>
            <person name="Kolliker R."/>
            <person name="Studer B."/>
        </authorList>
    </citation>
    <scope>NUCLEOTIDE SEQUENCE</scope>
    <source>
        <strain evidence="29">02402/16</strain>
        <tissue evidence="29">Leaf</tissue>
    </source>
</reference>
<feature type="transmembrane region" description="Helical" evidence="26">
    <location>
        <begin position="667"/>
        <end position="691"/>
    </location>
</feature>
<evidence type="ECO:0000256" key="25">
    <source>
        <dbReference type="PROSITE-ProRule" id="PRU10141"/>
    </source>
</evidence>
<dbReference type="Gene3D" id="3.80.10.10">
    <property type="entry name" value="Ribonuclease Inhibitor"/>
    <property type="match status" value="4"/>
</dbReference>
<keyword evidence="11 27" id="KW-0732">Signal</keyword>
<comment type="function">
    <text evidence="23">The processed protein kinase Xa21 chain released by protein cleavage after X.oryzae pv. oryzae protein Ax21 detection translocates into the nucleus where it can bind and regulate WRKY62, a transcription factor. Confers resistance to the bacterial pathogen X.oryzae pv. oryzae (Xoo).</text>
</comment>
<dbReference type="SMART" id="SM00220">
    <property type="entry name" value="S_TKc"/>
    <property type="match status" value="1"/>
</dbReference>
<feature type="chain" id="PRO_5042097224" description="Receptor kinase-like protein Xa21" evidence="27">
    <location>
        <begin position="23"/>
        <end position="1036"/>
    </location>
</feature>
<dbReference type="InterPro" id="IPR011009">
    <property type="entry name" value="Kinase-like_dom_sf"/>
</dbReference>
<dbReference type="FunFam" id="3.80.10.10:FF:000233">
    <property type="entry name" value="Leucine-rich repeat receptor-like protein kinase TDR"/>
    <property type="match status" value="1"/>
</dbReference>
<keyword evidence="6" id="KW-0723">Serine/threonine-protein kinase</keyword>